<comment type="caution">
    <text evidence="1">The sequence shown here is derived from an EMBL/GenBank/DDBJ whole genome shotgun (WGS) entry which is preliminary data.</text>
</comment>
<reference evidence="1 2" key="1">
    <citation type="journal article" date="2021" name="Front. Genet.">
        <title>Chromosome-Level Genome Assembly Reveals Significant Gene Expansion in the Toll and IMD Signaling Pathways of Dendrolimus kikuchii.</title>
        <authorList>
            <person name="Zhou J."/>
            <person name="Wu P."/>
            <person name="Xiong Z."/>
            <person name="Liu N."/>
            <person name="Zhao N."/>
            <person name="Ji M."/>
            <person name="Qiu Y."/>
            <person name="Yang B."/>
        </authorList>
    </citation>
    <scope>NUCLEOTIDE SEQUENCE [LARGE SCALE GENOMIC DNA]</scope>
    <source>
        <strain evidence="1">Ann1</strain>
    </source>
</reference>
<sequence>MPGTDRYSSDVADKAGLHDETVSMRATSAWDSGELECTTEIIKFCVSNSENKRFKLIARKIKELDLSCNDTHLHELIRRSFSLDSIGINNKPRQNINDLRAIKIMDESAELINGYWTISLPWKDDFFVMPDSYPTALKRLQSKSIERKMLSDPEYESRYRERIKHLLDNNYAKRLSNTEIRENASHTWYLPHFGVDNPNKKKRLVFDGASKRCFFR</sequence>
<accession>A0ACC1DHI9</accession>
<dbReference type="EMBL" id="CM034388">
    <property type="protein sequence ID" value="KAJ0183438.1"/>
    <property type="molecule type" value="Genomic_DNA"/>
</dbReference>
<keyword evidence="2" id="KW-1185">Reference proteome</keyword>
<organism evidence="1 2">
    <name type="scientific">Dendrolimus kikuchii</name>
    <dbReference type="NCBI Taxonomy" id="765133"/>
    <lineage>
        <taxon>Eukaryota</taxon>
        <taxon>Metazoa</taxon>
        <taxon>Ecdysozoa</taxon>
        <taxon>Arthropoda</taxon>
        <taxon>Hexapoda</taxon>
        <taxon>Insecta</taxon>
        <taxon>Pterygota</taxon>
        <taxon>Neoptera</taxon>
        <taxon>Endopterygota</taxon>
        <taxon>Lepidoptera</taxon>
        <taxon>Glossata</taxon>
        <taxon>Ditrysia</taxon>
        <taxon>Bombycoidea</taxon>
        <taxon>Lasiocampidae</taxon>
        <taxon>Dendrolimus</taxon>
    </lineage>
</organism>
<evidence type="ECO:0000313" key="2">
    <source>
        <dbReference type="Proteomes" id="UP000824533"/>
    </source>
</evidence>
<gene>
    <name evidence="1" type="ORF">K1T71_001414</name>
</gene>
<name>A0ACC1DHI9_9NEOP</name>
<protein>
    <submittedName>
        <fullName evidence="1">Uncharacterized protein</fullName>
    </submittedName>
</protein>
<evidence type="ECO:0000313" key="1">
    <source>
        <dbReference type="EMBL" id="KAJ0183438.1"/>
    </source>
</evidence>
<dbReference type="Proteomes" id="UP000824533">
    <property type="component" value="Linkage Group LG02"/>
</dbReference>
<proteinExistence type="predicted"/>